<dbReference type="Pfam" id="PF12680">
    <property type="entry name" value="SnoaL_2"/>
    <property type="match status" value="1"/>
</dbReference>
<evidence type="ECO:0000259" key="1">
    <source>
        <dbReference type="Pfam" id="PF12680"/>
    </source>
</evidence>
<comment type="caution">
    <text evidence="2">The sequence shown here is derived from an EMBL/GenBank/DDBJ whole genome shotgun (WGS) entry which is preliminary data.</text>
</comment>
<evidence type="ECO:0000313" key="2">
    <source>
        <dbReference type="EMBL" id="NYF53595.1"/>
    </source>
</evidence>
<feature type="domain" description="SnoaL-like" evidence="1">
    <location>
        <begin position="11"/>
        <end position="110"/>
    </location>
</feature>
<dbReference type="AlphaFoldDB" id="A0A7Y9TBZ3"/>
<evidence type="ECO:0000313" key="3">
    <source>
        <dbReference type="Proteomes" id="UP000534186"/>
    </source>
</evidence>
<dbReference type="Gene3D" id="3.10.450.50">
    <property type="match status" value="1"/>
</dbReference>
<gene>
    <name evidence="2" type="ORF">HDF12_003994</name>
</gene>
<dbReference type="EMBL" id="JACCCV010000002">
    <property type="protein sequence ID" value="NYF53595.1"/>
    <property type="molecule type" value="Genomic_DNA"/>
</dbReference>
<organism evidence="2 3">
    <name type="scientific">Tunturiibacter lichenicola</name>
    <dbReference type="NCBI Taxonomy" id="2051959"/>
    <lineage>
        <taxon>Bacteria</taxon>
        <taxon>Pseudomonadati</taxon>
        <taxon>Acidobacteriota</taxon>
        <taxon>Terriglobia</taxon>
        <taxon>Terriglobales</taxon>
        <taxon>Acidobacteriaceae</taxon>
        <taxon>Tunturiibacter</taxon>
    </lineage>
</organism>
<dbReference type="Proteomes" id="UP000534186">
    <property type="component" value="Unassembled WGS sequence"/>
</dbReference>
<dbReference type="SUPFAM" id="SSF54427">
    <property type="entry name" value="NTF2-like"/>
    <property type="match status" value="1"/>
</dbReference>
<name>A0A7Y9TBZ3_9BACT</name>
<protein>
    <recommendedName>
        <fullName evidence="1">SnoaL-like domain-containing protein</fullName>
    </recommendedName>
</protein>
<reference evidence="2 3" key="1">
    <citation type="submission" date="2020-07" db="EMBL/GenBank/DDBJ databases">
        <title>Genomic Encyclopedia of Type Strains, Phase IV (KMG-V): Genome sequencing to study the core and pangenomes of soil and plant-associated prokaryotes.</title>
        <authorList>
            <person name="Whitman W."/>
        </authorList>
    </citation>
    <scope>NUCLEOTIDE SEQUENCE [LARGE SCALE GENOMIC DNA]</scope>
    <source>
        <strain evidence="2 3">M8UP30</strain>
    </source>
</reference>
<accession>A0A7Y9TBZ3</accession>
<dbReference type="InterPro" id="IPR037401">
    <property type="entry name" value="SnoaL-like"/>
</dbReference>
<dbReference type="InterPro" id="IPR032710">
    <property type="entry name" value="NTF2-like_dom_sf"/>
</dbReference>
<sequence length="119" mass="13698">MQTDRELLASAYEHFNIREIDSVLNLMHPDVDWPNALEGGRVRGHSAVRDYWTRQWAMLDPHVEPTGFALNPDGRTIVQVHQVVRDLTGKVLSDRIVEHVYLVQDGLIRSMEIRETPLS</sequence>
<proteinExistence type="predicted"/>